<evidence type="ECO:0000256" key="1">
    <source>
        <dbReference type="SAM" id="MobiDB-lite"/>
    </source>
</evidence>
<name>A0A1G6VES3_9PROT</name>
<gene>
    <name evidence="2" type="ORF">SAMN04487779_100914</name>
</gene>
<feature type="region of interest" description="Disordered" evidence="1">
    <location>
        <begin position="1"/>
        <end position="41"/>
    </location>
</feature>
<dbReference type="RefSeq" id="WP_090663864.1">
    <property type="nucleotide sequence ID" value="NZ_FMZX01000009.1"/>
</dbReference>
<dbReference type="AlphaFoldDB" id="A0A1G6VES3"/>
<proteinExistence type="predicted"/>
<dbReference type="STRING" id="938405.SAMN02927895_01460"/>
<dbReference type="EMBL" id="FMZX01000009">
    <property type="protein sequence ID" value="SDD51883.1"/>
    <property type="molecule type" value="Genomic_DNA"/>
</dbReference>
<evidence type="ECO:0000313" key="3">
    <source>
        <dbReference type="Proteomes" id="UP000198925"/>
    </source>
</evidence>
<dbReference type="Proteomes" id="UP000198925">
    <property type="component" value="Unassembled WGS sequence"/>
</dbReference>
<sequence>MSHDDSDDGLMHARDWEAEPTPWREEQLAEPDGHAVADDGYDDGLVHDHGWACSERGRMAHR</sequence>
<protein>
    <submittedName>
        <fullName evidence="2">Uncharacterized protein</fullName>
    </submittedName>
</protein>
<accession>A0A1G6VES3</accession>
<organism evidence="2 3">
    <name type="scientific">Belnapia rosea</name>
    <dbReference type="NCBI Taxonomy" id="938405"/>
    <lineage>
        <taxon>Bacteria</taxon>
        <taxon>Pseudomonadati</taxon>
        <taxon>Pseudomonadota</taxon>
        <taxon>Alphaproteobacteria</taxon>
        <taxon>Acetobacterales</taxon>
        <taxon>Roseomonadaceae</taxon>
        <taxon>Belnapia</taxon>
    </lineage>
</organism>
<feature type="compositionally biased region" description="Basic and acidic residues" evidence="1">
    <location>
        <begin position="1"/>
        <end position="37"/>
    </location>
</feature>
<reference evidence="2 3" key="1">
    <citation type="submission" date="2016-10" db="EMBL/GenBank/DDBJ databases">
        <authorList>
            <person name="de Groot N.N."/>
        </authorList>
    </citation>
    <scope>NUCLEOTIDE SEQUENCE [LARGE SCALE GENOMIC DNA]</scope>
    <source>
        <strain evidence="2 3">CPCC 100156</strain>
    </source>
</reference>
<keyword evidence="3" id="KW-1185">Reference proteome</keyword>
<evidence type="ECO:0000313" key="2">
    <source>
        <dbReference type="EMBL" id="SDD51883.1"/>
    </source>
</evidence>